<feature type="domain" description="DUF6458" evidence="3">
    <location>
        <begin position="1"/>
        <end position="65"/>
    </location>
</feature>
<sequence length="80" mass="8524">MRIGTSIFLLALGAVLAFAVNAEVPFISLDLVGYILMACGVVGLIWSLMASQRNRSVETRTVNDPGTGETITRSESHDGL</sequence>
<dbReference type="Pfam" id="PF20059">
    <property type="entry name" value="DUF6458"/>
    <property type="match status" value="1"/>
</dbReference>
<dbReference type="InterPro" id="IPR045597">
    <property type="entry name" value="DUF6458"/>
</dbReference>
<keyword evidence="2" id="KW-0472">Membrane</keyword>
<dbReference type="AlphaFoldDB" id="A0A3M0GW76"/>
<organism evidence="4 5">
    <name type="scientific">Tessaracoccus antarcticus</name>
    <dbReference type="NCBI Taxonomy" id="2479848"/>
    <lineage>
        <taxon>Bacteria</taxon>
        <taxon>Bacillati</taxon>
        <taxon>Actinomycetota</taxon>
        <taxon>Actinomycetes</taxon>
        <taxon>Propionibacteriales</taxon>
        <taxon>Propionibacteriaceae</taxon>
        <taxon>Tessaracoccus</taxon>
    </lineage>
</organism>
<dbReference type="OrthoDB" id="3730968at2"/>
<evidence type="ECO:0000313" key="5">
    <source>
        <dbReference type="Proteomes" id="UP000275256"/>
    </source>
</evidence>
<name>A0A3M0GW76_9ACTN</name>
<dbReference type="RefSeq" id="WP_121900143.1">
    <property type="nucleotide sequence ID" value="NZ_REFW01000001.1"/>
</dbReference>
<evidence type="ECO:0000256" key="2">
    <source>
        <dbReference type="SAM" id="Phobius"/>
    </source>
</evidence>
<protein>
    <recommendedName>
        <fullName evidence="3">DUF6458 domain-containing protein</fullName>
    </recommendedName>
</protein>
<dbReference type="Proteomes" id="UP000275256">
    <property type="component" value="Unassembled WGS sequence"/>
</dbReference>
<keyword evidence="2" id="KW-0812">Transmembrane</keyword>
<keyword evidence="2" id="KW-1133">Transmembrane helix</keyword>
<evidence type="ECO:0000313" key="4">
    <source>
        <dbReference type="EMBL" id="RMB61596.1"/>
    </source>
</evidence>
<feature type="region of interest" description="Disordered" evidence="1">
    <location>
        <begin position="54"/>
        <end position="80"/>
    </location>
</feature>
<feature type="transmembrane region" description="Helical" evidence="2">
    <location>
        <begin position="32"/>
        <end position="50"/>
    </location>
</feature>
<evidence type="ECO:0000259" key="3">
    <source>
        <dbReference type="Pfam" id="PF20059"/>
    </source>
</evidence>
<proteinExistence type="predicted"/>
<feature type="compositionally biased region" description="Polar residues" evidence="1">
    <location>
        <begin position="54"/>
        <end position="71"/>
    </location>
</feature>
<comment type="caution">
    <text evidence="4">The sequence shown here is derived from an EMBL/GenBank/DDBJ whole genome shotgun (WGS) entry which is preliminary data.</text>
</comment>
<dbReference type="EMBL" id="REFW01000001">
    <property type="protein sequence ID" value="RMB61596.1"/>
    <property type="molecule type" value="Genomic_DNA"/>
</dbReference>
<evidence type="ECO:0000256" key="1">
    <source>
        <dbReference type="SAM" id="MobiDB-lite"/>
    </source>
</evidence>
<reference evidence="4 5" key="1">
    <citation type="submission" date="2018-10" db="EMBL/GenBank/DDBJ databases">
        <title>Tessaracoccus antarcticuss sp. nov., isolated from sediment.</title>
        <authorList>
            <person name="Zhou L.Y."/>
            <person name="Du Z.J."/>
        </authorList>
    </citation>
    <scope>NUCLEOTIDE SEQUENCE [LARGE SCALE GENOMIC DNA]</scope>
    <source>
        <strain evidence="4 5">JDX10</strain>
    </source>
</reference>
<gene>
    <name evidence="4" type="ORF">EAX62_02905</name>
</gene>
<keyword evidence="5" id="KW-1185">Reference proteome</keyword>
<accession>A0A3M0GW76</accession>